<sequence length="185" mass="20548">MSREEVSLPSRTLNNAFRKYFPIPDVGSVLTQLIESSIFDNVASRESSEFLGHAAIDLLAGLVYEKATPYAPDEALQVAVQSYIRENLGSSQLTVAAVAGAHRIAVRTLHRLFEGEAYGVAELIRHLRLEAVYEDLRDPRLQNLTILAIGMRHGISSQAHLTRLFRSKYGVPPPEFRRGYINSAA</sequence>
<name>A0A0F6Z6A9_9CORY</name>
<dbReference type="SUPFAM" id="SSF46689">
    <property type="entry name" value="Homeodomain-like"/>
    <property type="match status" value="1"/>
</dbReference>
<evidence type="ECO:0000256" key="2">
    <source>
        <dbReference type="ARBA" id="ARBA00023125"/>
    </source>
</evidence>
<dbReference type="InterPro" id="IPR050204">
    <property type="entry name" value="AraC_XylS_family_regulators"/>
</dbReference>
<dbReference type="Gene3D" id="1.10.10.60">
    <property type="entry name" value="Homeodomain-like"/>
    <property type="match status" value="1"/>
</dbReference>
<evidence type="ECO:0000256" key="1">
    <source>
        <dbReference type="ARBA" id="ARBA00023015"/>
    </source>
</evidence>
<dbReference type="PATRIC" id="fig|92706.3.peg.2579"/>
<protein>
    <submittedName>
        <fullName evidence="5">AraC family transcriptional regulator</fullName>
    </submittedName>
</protein>
<dbReference type="Proteomes" id="UP000034037">
    <property type="component" value="Chromosome"/>
</dbReference>
<evidence type="ECO:0000313" key="5">
    <source>
        <dbReference type="EMBL" id="AKF28272.1"/>
    </source>
</evidence>
<dbReference type="InterPro" id="IPR018060">
    <property type="entry name" value="HTH_AraC"/>
</dbReference>
<proteinExistence type="predicted"/>
<dbReference type="HOGENOM" id="CLU_1458659_0_0_11"/>
<keyword evidence="6" id="KW-1185">Reference proteome</keyword>
<organism evidence="5 6">
    <name type="scientific">[Brevibacterium] flavum</name>
    <dbReference type="NCBI Taxonomy" id="92706"/>
    <lineage>
        <taxon>Bacteria</taxon>
        <taxon>Bacillati</taxon>
        <taxon>Actinomycetota</taxon>
        <taxon>Actinomycetes</taxon>
        <taxon>Mycobacteriales</taxon>
        <taxon>Corynebacteriaceae</taxon>
        <taxon>Corynebacterium</taxon>
    </lineage>
</organism>
<dbReference type="PROSITE" id="PS01124">
    <property type="entry name" value="HTH_ARAC_FAMILY_2"/>
    <property type="match status" value="1"/>
</dbReference>
<feature type="domain" description="HTH araC/xylS-type" evidence="4">
    <location>
        <begin position="78"/>
        <end position="179"/>
    </location>
</feature>
<dbReference type="Pfam" id="PF12833">
    <property type="entry name" value="HTH_18"/>
    <property type="match status" value="1"/>
</dbReference>
<keyword evidence="1" id="KW-0805">Transcription regulation</keyword>
<dbReference type="InterPro" id="IPR009057">
    <property type="entry name" value="Homeodomain-like_sf"/>
</dbReference>
<gene>
    <name evidence="5" type="ORF">YH66_12330</name>
</gene>
<reference evidence="5 6" key="1">
    <citation type="submission" date="2015-04" db="EMBL/GenBank/DDBJ databases">
        <title>Complete Genome Sequence of Brevibacterium flavum ATCC 15168.</title>
        <authorList>
            <person name="Ahn J."/>
            <person name="Park G."/>
            <person name="Jeon W."/>
            <person name="Jang Y."/>
            <person name="Jang M."/>
            <person name="Lee H."/>
            <person name="Lee H."/>
        </authorList>
    </citation>
    <scope>NUCLEOTIDE SEQUENCE [LARGE SCALE GENOMIC DNA]</scope>
    <source>
        <strain evidence="5 6">ATCC 15168</strain>
    </source>
</reference>
<dbReference type="PANTHER" id="PTHR46796:SF6">
    <property type="entry name" value="ARAC SUBFAMILY"/>
    <property type="match status" value="1"/>
</dbReference>
<accession>A0A0F6Z6A9</accession>
<evidence type="ECO:0000313" key="6">
    <source>
        <dbReference type="Proteomes" id="UP000034037"/>
    </source>
</evidence>
<dbReference type="PANTHER" id="PTHR46796">
    <property type="entry name" value="HTH-TYPE TRANSCRIPTIONAL ACTIVATOR RHAS-RELATED"/>
    <property type="match status" value="1"/>
</dbReference>
<evidence type="ECO:0000259" key="4">
    <source>
        <dbReference type="PROSITE" id="PS01124"/>
    </source>
</evidence>
<keyword evidence="3" id="KW-0804">Transcription</keyword>
<dbReference type="AlphaFoldDB" id="A0A0F6Z6A9"/>
<dbReference type="GO" id="GO:0003700">
    <property type="term" value="F:DNA-binding transcription factor activity"/>
    <property type="evidence" value="ECO:0007669"/>
    <property type="project" value="InterPro"/>
</dbReference>
<keyword evidence="2" id="KW-0238">DNA-binding</keyword>
<evidence type="ECO:0000256" key="3">
    <source>
        <dbReference type="ARBA" id="ARBA00023163"/>
    </source>
</evidence>
<dbReference type="SMART" id="SM00342">
    <property type="entry name" value="HTH_ARAC"/>
    <property type="match status" value="1"/>
</dbReference>
<dbReference type="EMBL" id="CP011309">
    <property type="protein sequence ID" value="AKF28272.1"/>
    <property type="molecule type" value="Genomic_DNA"/>
</dbReference>
<dbReference type="GO" id="GO:0043565">
    <property type="term" value="F:sequence-specific DNA binding"/>
    <property type="evidence" value="ECO:0007669"/>
    <property type="project" value="InterPro"/>
</dbReference>